<dbReference type="PRINTS" id="PR01217">
    <property type="entry name" value="PRICHEXTENSN"/>
</dbReference>
<protein>
    <recommendedName>
        <fullName evidence="2">Hint domain-containing protein</fullName>
    </recommendedName>
</protein>
<organism evidence="3 4">
    <name type="scientific">Dunaliella salina</name>
    <name type="common">Green alga</name>
    <name type="synonym">Protococcus salinus</name>
    <dbReference type="NCBI Taxonomy" id="3046"/>
    <lineage>
        <taxon>Eukaryota</taxon>
        <taxon>Viridiplantae</taxon>
        <taxon>Chlorophyta</taxon>
        <taxon>core chlorophytes</taxon>
        <taxon>Chlorophyceae</taxon>
        <taxon>CS clade</taxon>
        <taxon>Chlamydomonadales</taxon>
        <taxon>Dunaliellaceae</taxon>
        <taxon>Dunaliella</taxon>
    </lineage>
</organism>
<evidence type="ECO:0000313" key="3">
    <source>
        <dbReference type="EMBL" id="KAF5825552.1"/>
    </source>
</evidence>
<dbReference type="InterPro" id="IPR001767">
    <property type="entry name" value="Hedgehog_Hint"/>
</dbReference>
<dbReference type="SUPFAM" id="SSF81995">
    <property type="entry name" value="beta-sandwich domain of Sec23/24"/>
    <property type="match status" value="1"/>
</dbReference>
<reference evidence="3" key="1">
    <citation type="submission" date="2017-08" db="EMBL/GenBank/DDBJ databases">
        <authorList>
            <person name="Polle J.E."/>
            <person name="Barry K."/>
            <person name="Cushman J."/>
            <person name="Schmutz J."/>
            <person name="Tran D."/>
            <person name="Hathwaick L.T."/>
            <person name="Yim W.C."/>
            <person name="Jenkins J."/>
            <person name="Mckie-Krisberg Z.M."/>
            <person name="Prochnik S."/>
            <person name="Lindquist E."/>
            <person name="Dockter R.B."/>
            <person name="Adam C."/>
            <person name="Molina H."/>
            <person name="Bunkerborg J."/>
            <person name="Jin E."/>
            <person name="Buchheim M."/>
            <person name="Magnuson J."/>
        </authorList>
    </citation>
    <scope>NUCLEOTIDE SEQUENCE</scope>
    <source>
        <strain evidence="3">CCAP 19/18</strain>
    </source>
</reference>
<dbReference type="SMART" id="SM00306">
    <property type="entry name" value="HintN"/>
    <property type="match status" value="1"/>
</dbReference>
<dbReference type="Proteomes" id="UP000815325">
    <property type="component" value="Unassembled WGS sequence"/>
</dbReference>
<dbReference type="Gene3D" id="2.170.16.10">
    <property type="entry name" value="Hedgehog/Intein (Hint) domain"/>
    <property type="match status" value="1"/>
</dbReference>
<dbReference type="CDD" id="cd00081">
    <property type="entry name" value="Hint"/>
    <property type="match status" value="1"/>
</dbReference>
<feature type="domain" description="Hint" evidence="2">
    <location>
        <begin position="110"/>
        <end position="211"/>
    </location>
</feature>
<dbReference type="PANTHER" id="PTHR46706:SF12">
    <property type="entry name" value="PROTEIN QUA-1-RELATED"/>
    <property type="match status" value="1"/>
</dbReference>
<evidence type="ECO:0000313" key="4">
    <source>
        <dbReference type="Proteomes" id="UP000815325"/>
    </source>
</evidence>
<feature type="compositionally biased region" description="Pro residues" evidence="1">
    <location>
        <begin position="39"/>
        <end position="104"/>
    </location>
</feature>
<comment type="caution">
    <text evidence="3">The sequence shown here is derived from an EMBL/GenBank/DDBJ whole genome shotgun (WGS) entry which is preliminary data.</text>
</comment>
<dbReference type="InterPro" id="IPR006141">
    <property type="entry name" value="Intein_N"/>
</dbReference>
<proteinExistence type="predicted"/>
<sequence length="212" mass="22697">MGTGAGGGGSFNAGSNQHNEAEKGEGDGYVSFTFLDFLPPSPPSPPSQPPSPPSPPSPFSPPPSPPSPPNPPSPPSPSPPPPSPFPPPPSPFPPPPSPSPPPPLEDGEDEECFPAAARVWRLDSEPRPVRMDELRLGDTIQTADREGALTWSKVLFMGHQTSEIMTAFVEVHLASGHKLRATPDHYLMMSDIPEWRFARKVTSGEHLHTHTH</sequence>
<feature type="compositionally biased region" description="Gly residues" evidence="1">
    <location>
        <begin position="1"/>
        <end position="11"/>
    </location>
</feature>
<gene>
    <name evidence="3" type="ORF">DUNSADRAFT_8760</name>
</gene>
<dbReference type="PROSITE" id="PS50817">
    <property type="entry name" value="INTEIN_N_TER"/>
    <property type="match status" value="1"/>
</dbReference>
<dbReference type="EMBL" id="MU072587">
    <property type="protein sequence ID" value="KAF5825552.1"/>
    <property type="molecule type" value="Genomic_DNA"/>
</dbReference>
<evidence type="ECO:0000256" key="1">
    <source>
        <dbReference type="SAM" id="MobiDB-lite"/>
    </source>
</evidence>
<dbReference type="Pfam" id="PF01079">
    <property type="entry name" value="Hint"/>
    <property type="match status" value="1"/>
</dbReference>
<dbReference type="InterPro" id="IPR052140">
    <property type="entry name" value="Dev_Signal_Hedgehog-like"/>
</dbReference>
<dbReference type="InterPro" id="IPR036844">
    <property type="entry name" value="Hint_dom_sf"/>
</dbReference>
<name>A0ABQ7FU83_DUNSA</name>
<feature type="non-terminal residue" evidence="3">
    <location>
        <position position="212"/>
    </location>
</feature>
<feature type="region of interest" description="Disordered" evidence="1">
    <location>
        <begin position="1"/>
        <end position="109"/>
    </location>
</feature>
<accession>A0ABQ7FU83</accession>
<dbReference type="SUPFAM" id="SSF51294">
    <property type="entry name" value="Hedgehog/intein (Hint) domain"/>
    <property type="match status" value="1"/>
</dbReference>
<keyword evidence="4" id="KW-1185">Reference proteome</keyword>
<evidence type="ECO:0000259" key="2">
    <source>
        <dbReference type="SMART" id="SM00306"/>
    </source>
</evidence>
<dbReference type="PANTHER" id="PTHR46706">
    <property type="entry name" value="PROTEIN QUA-1-RELATED"/>
    <property type="match status" value="1"/>
</dbReference>
<dbReference type="InterPro" id="IPR003587">
    <property type="entry name" value="Hint_dom_N"/>
</dbReference>